<keyword evidence="2" id="KW-0472">Membrane</keyword>
<dbReference type="PANTHER" id="PTHR42055">
    <property type="entry name" value="YALI0E03476P"/>
    <property type="match status" value="1"/>
</dbReference>
<keyword evidence="2" id="KW-0812">Transmembrane</keyword>
<proteinExistence type="predicted"/>
<organism evidence="3 4">
    <name type="scientific">Pleurostoma richardsiae</name>
    <dbReference type="NCBI Taxonomy" id="41990"/>
    <lineage>
        <taxon>Eukaryota</taxon>
        <taxon>Fungi</taxon>
        <taxon>Dikarya</taxon>
        <taxon>Ascomycota</taxon>
        <taxon>Pezizomycotina</taxon>
        <taxon>Sordariomycetes</taxon>
        <taxon>Sordariomycetidae</taxon>
        <taxon>Calosphaeriales</taxon>
        <taxon>Pleurostomataceae</taxon>
        <taxon>Pleurostoma</taxon>
    </lineage>
</organism>
<evidence type="ECO:0000313" key="3">
    <source>
        <dbReference type="EMBL" id="KAJ9141877.1"/>
    </source>
</evidence>
<protein>
    <submittedName>
        <fullName evidence="3">Plasma membrane fusion protein prm1</fullName>
    </submittedName>
</protein>
<dbReference type="Proteomes" id="UP001174694">
    <property type="component" value="Unassembled WGS sequence"/>
</dbReference>
<feature type="transmembrane region" description="Helical" evidence="2">
    <location>
        <begin position="20"/>
        <end position="39"/>
    </location>
</feature>
<sequence length="628" mass="70736">MPKQHVLFGRPVPRVSSRRISVLLAALSIFAVFSLLFTVTTSLPPGSRMTMADHKWSIPKWKTFGSSIFNPFKQPSHPPPRQRNDTYGEASWYSNWKWLSIPFSSTITLDENRSLLPELVERPPIYCYYDITVERDEDSKNAESDILLTWRRAWWAKGFKPIILSSAEAMNNPMYEEIQRMQIDPKLSTDMMRWLAWENMGGGLLSHYLLFPMGPYDDALLGYLRRRRGDYPKLTRWNGLGDGLFAGSKADIAAAIKLALGNEKQLKTAQDFLSALPSETDSDPFAWDDLPDSLAFYDAKTLEKKYPKVADAITANRAEGLKGLNKLINTHLHVSWQNTFSSGIAVLKPKPQHTTIMIQNAVELANQLTQCSDSPLPGSCPPNRPKCVACVAAHPMRITSPARYRNKTSIYTIGTVPHPYTFNTLVHLKSDMDIAWVRRHTERDPWLFEVTKELLGTGVAGGPRVLKFKEAVAGEGAPARAIWLAAEKDLPDDLDWYFGFEIPRTPLDDGKSETPVPGPERRPQPKADPADGPVSSKEDLAKEPDLLKRARDVGKSKEPNDAAVREATEAWNLADTEAWRFARAYLARARVERLKWEEEEAKYAGGAGSEKGRTQAGWGRWLDRKEDD</sequence>
<gene>
    <name evidence="3" type="ORF">NKR23_g7501</name>
</gene>
<dbReference type="AlphaFoldDB" id="A0AA38R815"/>
<feature type="region of interest" description="Disordered" evidence="1">
    <location>
        <begin position="505"/>
        <end position="563"/>
    </location>
</feature>
<name>A0AA38R815_9PEZI</name>
<reference evidence="3" key="1">
    <citation type="submission" date="2022-07" db="EMBL/GenBank/DDBJ databases">
        <title>Fungi with potential for degradation of polypropylene.</title>
        <authorList>
            <person name="Gostincar C."/>
        </authorList>
    </citation>
    <scope>NUCLEOTIDE SEQUENCE</scope>
    <source>
        <strain evidence="3">EXF-13308</strain>
    </source>
</reference>
<accession>A0AA38R815</accession>
<dbReference type="PANTHER" id="PTHR42055:SF1">
    <property type="entry name" value="YALI0E03476P"/>
    <property type="match status" value="1"/>
</dbReference>
<feature type="compositionally biased region" description="Basic and acidic residues" evidence="1">
    <location>
        <begin position="519"/>
        <end position="529"/>
    </location>
</feature>
<comment type="caution">
    <text evidence="3">The sequence shown here is derived from an EMBL/GenBank/DDBJ whole genome shotgun (WGS) entry which is preliminary data.</text>
</comment>
<evidence type="ECO:0000313" key="4">
    <source>
        <dbReference type="Proteomes" id="UP001174694"/>
    </source>
</evidence>
<evidence type="ECO:0000256" key="2">
    <source>
        <dbReference type="SAM" id="Phobius"/>
    </source>
</evidence>
<evidence type="ECO:0000256" key="1">
    <source>
        <dbReference type="SAM" id="MobiDB-lite"/>
    </source>
</evidence>
<feature type="region of interest" description="Disordered" evidence="1">
    <location>
        <begin position="600"/>
        <end position="628"/>
    </location>
</feature>
<dbReference type="EMBL" id="JANBVO010000024">
    <property type="protein sequence ID" value="KAJ9141877.1"/>
    <property type="molecule type" value="Genomic_DNA"/>
</dbReference>
<keyword evidence="4" id="KW-1185">Reference proteome</keyword>
<keyword evidence="2" id="KW-1133">Transmembrane helix</keyword>
<feature type="compositionally biased region" description="Basic and acidic residues" evidence="1">
    <location>
        <begin position="536"/>
        <end position="563"/>
    </location>
</feature>